<gene>
    <name evidence="3" type="ORF">AKJ09_09134</name>
</gene>
<dbReference type="STRING" id="1391654.AKJ09_09134"/>
<dbReference type="SUPFAM" id="SSF63825">
    <property type="entry name" value="YWTD domain"/>
    <property type="match status" value="1"/>
</dbReference>
<dbReference type="RefSeq" id="WP_146653391.1">
    <property type="nucleotide sequence ID" value="NZ_CP012333.1"/>
</dbReference>
<evidence type="ECO:0000313" key="3">
    <source>
        <dbReference type="EMBL" id="AKV02471.1"/>
    </source>
</evidence>
<dbReference type="AlphaFoldDB" id="A0A0K1Q9J8"/>
<keyword evidence="2" id="KW-0732">Signal</keyword>
<feature type="signal peptide" evidence="2">
    <location>
        <begin position="1"/>
        <end position="26"/>
    </location>
</feature>
<feature type="chain" id="PRO_5005466832" evidence="2">
    <location>
        <begin position="27"/>
        <end position="392"/>
    </location>
</feature>
<dbReference type="KEGG" id="llu:AKJ09_09134"/>
<dbReference type="EMBL" id="CP012333">
    <property type="protein sequence ID" value="AKV02471.1"/>
    <property type="molecule type" value="Genomic_DNA"/>
</dbReference>
<dbReference type="Proteomes" id="UP000064967">
    <property type="component" value="Chromosome"/>
</dbReference>
<organism evidence="3 4">
    <name type="scientific">Labilithrix luteola</name>
    <dbReference type="NCBI Taxonomy" id="1391654"/>
    <lineage>
        <taxon>Bacteria</taxon>
        <taxon>Pseudomonadati</taxon>
        <taxon>Myxococcota</taxon>
        <taxon>Polyangia</taxon>
        <taxon>Polyangiales</taxon>
        <taxon>Labilitrichaceae</taxon>
        <taxon>Labilithrix</taxon>
    </lineage>
</organism>
<proteinExistence type="predicted"/>
<reference evidence="3 4" key="1">
    <citation type="submission" date="2015-08" db="EMBL/GenBank/DDBJ databases">
        <authorList>
            <person name="Babu N.S."/>
            <person name="Beckwith C.J."/>
            <person name="Beseler K.G."/>
            <person name="Brison A."/>
            <person name="Carone J.V."/>
            <person name="Caskin T.P."/>
            <person name="Diamond M."/>
            <person name="Durham M.E."/>
            <person name="Foxe J.M."/>
            <person name="Go M."/>
            <person name="Henderson B.A."/>
            <person name="Jones I.B."/>
            <person name="McGettigan J.A."/>
            <person name="Micheletti S.J."/>
            <person name="Nasrallah M.E."/>
            <person name="Ortiz D."/>
            <person name="Piller C.R."/>
            <person name="Privatt S.R."/>
            <person name="Schneider S.L."/>
            <person name="Sharp S."/>
            <person name="Smith T.C."/>
            <person name="Stanton J.D."/>
            <person name="Ullery H.E."/>
            <person name="Wilson R.J."/>
            <person name="Serrano M.G."/>
            <person name="Buck G."/>
            <person name="Lee V."/>
            <person name="Wang Y."/>
            <person name="Carvalho R."/>
            <person name="Voegtly L."/>
            <person name="Shi R."/>
            <person name="Duckworth R."/>
            <person name="Johnson A."/>
            <person name="Loviza R."/>
            <person name="Walstead R."/>
            <person name="Shah Z."/>
            <person name="Kiflezghi M."/>
            <person name="Wade K."/>
            <person name="Ball S.L."/>
            <person name="Bradley K.W."/>
            <person name="Asai D.J."/>
            <person name="Bowman C.A."/>
            <person name="Russell D.A."/>
            <person name="Pope W.H."/>
            <person name="Jacobs-Sera D."/>
            <person name="Hendrix R.W."/>
            <person name="Hatfull G.F."/>
        </authorList>
    </citation>
    <scope>NUCLEOTIDE SEQUENCE [LARGE SCALE GENOMIC DNA]</scope>
    <source>
        <strain evidence="3 4">DSM 27648</strain>
    </source>
</reference>
<keyword evidence="4" id="KW-1185">Reference proteome</keyword>
<sequence>MRHLLRTAPRVLGALVPLLVPLACSAFGGDASEATHPDAASTSDDAAALPPDAEADAADVGEAGLEQLPVLHPVCPPPRAPLSCSGADCKTRLLYEPPTRPRFPFAITTDGKFVYWVEQDTNGDGYNGNAKARILRVPRAGGDAVEIAAGQDGTTALALDGEYVYWANYEGGAAPVATTIMRAPRRCPSSACPAEPFVRLNVSGRVTELVRGKAGVLFARASSAALIRIDTSLATPPRTASLTAVASGLAVGGASVYVAISASNFVAYAPDLASWSTFTPIATDTAVTSLTSDCTSLWATTKTDYFAVDEVSHTAAVDVKLALPDVFDSAVDAKFVYVARANAGGVEALDKFTGVKVPIWSGNVFALDVDDEGVYWGDHAPATGGNLYVMEK</sequence>
<feature type="region of interest" description="Disordered" evidence="1">
    <location>
        <begin position="33"/>
        <end position="56"/>
    </location>
</feature>
<evidence type="ECO:0000256" key="2">
    <source>
        <dbReference type="SAM" id="SignalP"/>
    </source>
</evidence>
<protein>
    <submittedName>
        <fullName evidence="3">Uncharacterized protein</fullName>
    </submittedName>
</protein>
<evidence type="ECO:0000256" key="1">
    <source>
        <dbReference type="SAM" id="MobiDB-lite"/>
    </source>
</evidence>
<evidence type="ECO:0000313" key="4">
    <source>
        <dbReference type="Proteomes" id="UP000064967"/>
    </source>
</evidence>
<feature type="compositionally biased region" description="Low complexity" evidence="1">
    <location>
        <begin position="37"/>
        <end position="52"/>
    </location>
</feature>
<accession>A0A0K1Q9J8</accession>
<name>A0A0K1Q9J8_9BACT</name>